<feature type="transmembrane region" description="Helical" evidence="9">
    <location>
        <begin position="78"/>
        <end position="101"/>
    </location>
</feature>
<comment type="caution">
    <text evidence="10">The sequence shown here is derived from an EMBL/GenBank/DDBJ whole genome shotgun (WGS) entry which is preliminary data.</text>
</comment>
<proteinExistence type="inferred from homology"/>
<reference evidence="10 11" key="1">
    <citation type="submission" date="2017-08" db="EMBL/GenBank/DDBJ databases">
        <title>Reclassification of Bisgaard taxon 37 and 44.</title>
        <authorList>
            <person name="Christensen H."/>
        </authorList>
    </citation>
    <scope>NUCLEOTIDE SEQUENCE [LARGE SCALE GENOMIC DNA]</scope>
    <source>
        <strain evidence="10 11">B96_4</strain>
    </source>
</reference>
<keyword evidence="7 9" id="KW-1133">Transmembrane helix</keyword>
<feature type="transmembrane region" description="Helical" evidence="9">
    <location>
        <begin position="324"/>
        <end position="343"/>
    </location>
</feature>
<dbReference type="AlphaFoldDB" id="A0A3A1Y8I5"/>
<dbReference type="OrthoDB" id="9783920at2"/>
<keyword evidence="11" id="KW-1185">Reference proteome</keyword>
<keyword evidence="3 9" id="KW-0813">Transport</keyword>
<dbReference type="NCBIfam" id="TIGR00796">
    <property type="entry name" value="livcs"/>
    <property type="match status" value="1"/>
</dbReference>
<dbReference type="GO" id="GO:0005886">
    <property type="term" value="C:plasma membrane"/>
    <property type="evidence" value="ECO:0007669"/>
    <property type="project" value="UniProtKB-SubCell"/>
</dbReference>
<evidence type="ECO:0000256" key="2">
    <source>
        <dbReference type="ARBA" id="ARBA00008540"/>
    </source>
</evidence>
<keyword evidence="6 9" id="KW-0029">Amino-acid transport</keyword>
<feature type="transmembrane region" description="Helical" evidence="9">
    <location>
        <begin position="39"/>
        <end position="66"/>
    </location>
</feature>
<evidence type="ECO:0000256" key="7">
    <source>
        <dbReference type="ARBA" id="ARBA00022989"/>
    </source>
</evidence>
<evidence type="ECO:0000256" key="4">
    <source>
        <dbReference type="ARBA" id="ARBA00022475"/>
    </source>
</evidence>
<dbReference type="GO" id="GO:0015820">
    <property type="term" value="P:L-leucine transport"/>
    <property type="evidence" value="ECO:0007669"/>
    <property type="project" value="TreeGrafter"/>
</dbReference>
<evidence type="ECO:0000256" key="8">
    <source>
        <dbReference type="ARBA" id="ARBA00023136"/>
    </source>
</evidence>
<feature type="transmembrane region" description="Helical" evidence="9">
    <location>
        <begin position="349"/>
        <end position="367"/>
    </location>
</feature>
<evidence type="ECO:0000256" key="5">
    <source>
        <dbReference type="ARBA" id="ARBA00022692"/>
    </source>
</evidence>
<organism evidence="10 11">
    <name type="scientific">Psittacicella melopsittaci</name>
    <dbReference type="NCBI Taxonomy" id="2028576"/>
    <lineage>
        <taxon>Bacteria</taxon>
        <taxon>Pseudomonadati</taxon>
        <taxon>Pseudomonadota</taxon>
        <taxon>Gammaproteobacteria</taxon>
        <taxon>Pasteurellales</taxon>
        <taxon>Psittacicellaceae</taxon>
        <taxon>Psittacicella</taxon>
    </lineage>
</organism>
<dbReference type="GO" id="GO:0015190">
    <property type="term" value="F:L-leucine transmembrane transporter activity"/>
    <property type="evidence" value="ECO:0007669"/>
    <property type="project" value="TreeGrafter"/>
</dbReference>
<name>A0A3A1Y8I5_9GAMM</name>
<gene>
    <name evidence="10" type="primary">brnQ</name>
    <name evidence="10" type="ORF">CJP74_04695</name>
</gene>
<evidence type="ECO:0000256" key="1">
    <source>
        <dbReference type="ARBA" id="ARBA00004651"/>
    </source>
</evidence>
<dbReference type="PANTHER" id="PTHR30588:SF0">
    <property type="entry name" value="BRANCHED-CHAIN AMINO ACID PERMEASE BRNQ"/>
    <property type="match status" value="1"/>
</dbReference>
<comment type="function">
    <text evidence="9">Component of the transport system for branched-chain amino acids.</text>
</comment>
<keyword evidence="8 9" id="KW-0472">Membrane</keyword>
<evidence type="ECO:0000313" key="10">
    <source>
        <dbReference type="EMBL" id="RIY32434.1"/>
    </source>
</evidence>
<accession>A0A3A1Y8I5</accession>
<feature type="transmembrane region" description="Helical" evidence="9">
    <location>
        <begin position="238"/>
        <end position="259"/>
    </location>
</feature>
<evidence type="ECO:0000256" key="6">
    <source>
        <dbReference type="ARBA" id="ARBA00022970"/>
    </source>
</evidence>
<feature type="transmembrane region" description="Helical" evidence="9">
    <location>
        <begin position="156"/>
        <end position="175"/>
    </location>
</feature>
<feature type="transmembrane region" description="Helical" evidence="9">
    <location>
        <begin position="121"/>
        <end position="144"/>
    </location>
</feature>
<dbReference type="Pfam" id="PF05525">
    <property type="entry name" value="Branch_AA_trans"/>
    <property type="match status" value="1"/>
</dbReference>
<dbReference type="GO" id="GO:0015188">
    <property type="term" value="F:L-isoleucine transmembrane transporter activity"/>
    <property type="evidence" value="ECO:0007669"/>
    <property type="project" value="TreeGrafter"/>
</dbReference>
<feature type="transmembrane region" description="Helical" evidence="9">
    <location>
        <begin position="379"/>
        <end position="401"/>
    </location>
</feature>
<keyword evidence="4" id="KW-1003">Cell membrane</keyword>
<dbReference type="EMBL" id="NRJH01000037">
    <property type="protein sequence ID" value="RIY32434.1"/>
    <property type="molecule type" value="Genomic_DNA"/>
</dbReference>
<protein>
    <recommendedName>
        <fullName evidence="9">Branched-chain amino acid transport system carrier protein</fullName>
    </recommendedName>
</protein>
<evidence type="ECO:0000313" key="11">
    <source>
        <dbReference type="Proteomes" id="UP000266258"/>
    </source>
</evidence>
<dbReference type="GO" id="GO:0005304">
    <property type="term" value="F:L-valine transmembrane transporter activity"/>
    <property type="evidence" value="ECO:0007669"/>
    <property type="project" value="TreeGrafter"/>
</dbReference>
<feature type="transmembrane region" description="Helical" evidence="9">
    <location>
        <begin position="195"/>
        <end position="217"/>
    </location>
</feature>
<dbReference type="GO" id="GO:0015818">
    <property type="term" value="P:isoleucine transport"/>
    <property type="evidence" value="ECO:0007669"/>
    <property type="project" value="TreeGrafter"/>
</dbReference>
<dbReference type="PANTHER" id="PTHR30588">
    <property type="entry name" value="BRANCHED-CHAIN AMINO ACID TRANSPORT SYSTEM 2 CARRIER PROTEIN"/>
    <property type="match status" value="1"/>
</dbReference>
<comment type="subcellular location">
    <subcellularLocation>
        <location evidence="9">Cell inner membrane</location>
        <topology evidence="9">Multi-pass membrane protein</topology>
    </subcellularLocation>
    <subcellularLocation>
        <location evidence="1">Cell membrane</location>
        <topology evidence="1">Multi-pass membrane protein</topology>
    </subcellularLocation>
</comment>
<evidence type="ECO:0000256" key="9">
    <source>
        <dbReference type="RuleBase" id="RU362122"/>
    </source>
</evidence>
<feature type="transmembrane region" description="Helical" evidence="9">
    <location>
        <begin position="271"/>
        <end position="304"/>
    </location>
</feature>
<dbReference type="InterPro" id="IPR004685">
    <property type="entry name" value="Brnchd-chn_aa_trnsp_Livcs"/>
</dbReference>
<comment type="similarity">
    <text evidence="2 9">Belongs to the branched chain amino acid transporter family.</text>
</comment>
<feature type="transmembrane region" description="Helical" evidence="9">
    <location>
        <begin position="421"/>
        <end position="438"/>
    </location>
</feature>
<sequence>MRFFMNRILFSGLMLMSFYFGAGNLIFAPQVGLESGYNVFSALSGFTLSAVIIPFVTLVAVTFTGDSGLSFYGRVGKYFGYALTILLVVSLGPLFAIPRVANVSYELGIQPLLQDNLHTALPISSSFGLVYITLFFLISYTLSLYGDRLVDTIGKYLSPALVIFILALVVTYLAVGNDPSAVQPAEKYLTGAFATGAIEGYGTLDALASVIFGGLVLQTLRPSPDTPIADVRKSVIQAGFIACFLLGVIYFGLGFLGNYASGSEQTSGAQLLIYASTIAFGKAGIYVFAIIVFLACLTTAVGLLKTIANYSHNLFGIFSEKGWLILYSISSAVLSIQGLSSVIKTSIPFIYFTYPITIALVIVTMFNKFTKDRVWVYRWVMIFVIPFAFADCFKFFSTFFLDHEIDILAWLRPFIPFGSSDFSWFVPMLIGAAIGFCFPKKEVVTYLLGDREQARRQRKQQAEDEFEDVV</sequence>
<dbReference type="Proteomes" id="UP000266258">
    <property type="component" value="Unassembled WGS sequence"/>
</dbReference>
<keyword evidence="5 9" id="KW-0812">Transmembrane</keyword>
<feature type="transmembrane region" description="Helical" evidence="9">
    <location>
        <begin position="7"/>
        <end position="27"/>
    </location>
</feature>
<evidence type="ECO:0000256" key="3">
    <source>
        <dbReference type="ARBA" id="ARBA00022448"/>
    </source>
</evidence>